<reference evidence="8 9" key="1">
    <citation type="journal article" date="2016" name="Nat. Commun.">
        <title>Thousands of microbial genomes shed light on interconnected biogeochemical processes in an aquifer system.</title>
        <authorList>
            <person name="Anantharaman K."/>
            <person name="Brown C.T."/>
            <person name="Hug L.A."/>
            <person name="Sharon I."/>
            <person name="Castelle C.J."/>
            <person name="Probst A.J."/>
            <person name="Thomas B.C."/>
            <person name="Singh A."/>
            <person name="Wilkins M.J."/>
            <person name="Karaoz U."/>
            <person name="Brodie E.L."/>
            <person name="Williams K.H."/>
            <person name="Hubbard S.S."/>
            <person name="Banfield J.F."/>
        </authorList>
    </citation>
    <scope>NUCLEOTIDE SEQUENCE [LARGE SCALE GENOMIC DNA]</scope>
</reference>
<comment type="similarity">
    <text evidence="1">Belongs to the peptidase S66 family.</text>
</comment>
<feature type="domain" description="LD-carboxypeptidase C-terminal" evidence="7">
    <location>
        <begin position="174"/>
        <end position="303"/>
    </location>
</feature>
<keyword evidence="3" id="KW-0645">Protease</keyword>
<evidence type="ECO:0000256" key="3">
    <source>
        <dbReference type="ARBA" id="ARBA00022670"/>
    </source>
</evidence>
<dbReference type="InterPro" id="IPR027461">
    <property type="entry name" value="Carboxypeptidase_A_C_sf"/>
</dbReference>
<evidence type="ECO:0000256" key="1">
    <source>
        <dbReference type="ARBA" id="ARBA00010233"/>
    </source>
</evidence>
<comment type="caution">
    <text evidence="8">The sequence shown here is derived from an EMBL/GenBank/DDBJ whole genome shotgun (WGS) entry which is preliminary data.</text>
</comment>
<dbReference type="EMBL" id="MEYQ01000022">
    <property type="protein sequence ID" value="OGD38969.1"/>
    <property type="molecule type" value="Genomic_DNA"/>
</dbReference>
<dbReference type="PANTHER" id="PTHR30237:SF2">
    <property type="entry name" value="MUREIN TETRAPEPTIDE CARBOXYPEPTIDASE"/>
    <property type="match status" value="1"/>
</dbReference>
<name>A0A1F5C7X8_9BACT</name>
<evidence type="ECO:0000256" key="5">
    <source>
        <dbReference type="ARBA" id="ARBA00022825"/>
    </source>
</evidence>
<keyword evidence="4" id="KW-0378">Hydrolase</keyword>
<dbReference type="InterPro" id="IPR003507">
    <property type="entry name" value="S66_fam"/>
</dbReference>
<feature type="domain" description="LD-carboxypeptidase N-terminal" evidence="6">
    <location>
        <begin position="9"/>
        <end position="132"/>
    </location>
</feature>
<dbReference type="Gene3D" id="3.50.30.60">
    <property type="entry name" value="LD-carboxypeptidase A C-terminal domain-like"/>
    <property type="match status" value="1"/>
</dbReference>
<dbReference type="InterPro" id="IPR040449">
    <property type="entry name" value="Peptidase_S66_N"/>
</dbReference>
<evidence type="ECO:0000259" key="7">
    <source>
        <dbReference type="Pfam" id="PF17676"/>
    </source>
</evidence>
<evidence type="ECO:0000259" key="6">
    <source>
        <dbReference type="Pfam" id="PF02016"/>
    </source>
</evidence>
<proteinExistence type="inferred from homology"/>
<evidence type="ECO:0008006" key="10">
    <source>
        <dbReference type="Google" id="ProtNLM"/>
    </source>
</evidence>
<dbReference type="GO" id="GO:0008236">
    <property type="term" value="F:serine-type peptidase activity"/>
    <property type="evidence" value="ECO:0007669"/>
    <property type="project" value="UniProtKB-KW"/>
</dbReference>
<dbReference type="PANTHER" id="PTHR30237">
    <property type="entry name" value="MURAMOYLTETRAPEPTIDE CARBOXYPEPTIDASE"/>
    <property type="match status" value="1"/>
</dbReference>
<dbReference type="SUPFAM" id="SSF52317">
    <property type="entry name" value="Class I glutamine amidotransferase-like"/>
    <property type="match status" value="1"/>
</dbReference>
<dbReference type="InterPro" id="IPR040921">
    <property type="entry name" value="Peptidase_S66C"/>
</dbReference>
<dbReference type="GO" id="GO:0006508">
    <property type="term" value="P:proteolysis"/>
    <property type="evidence" value="ECO:0007669"/>
    <property type="project" value="UniProtKB-KW"/>
</dbReference>
<gene>
    <name evidence="8" type="ORF">A2907_01440</name>
</gene>
<dbReference type="InterPro" id="IPR029062">
    <property type="entry name" value="Class_I_gatase-like"/>
</dbReference>
<evidence type="ECO:0000256" key="2">
    <source>
        <dbReference type="ARBA" id="ARBA00022645"/>
    </source>
</evidence>
<sequence length="320" mass="36178">MSGGKIEKICFIAPSTGLLQSDRKAINRTIRALKNGLGAKEIFSSPHLFSFHEKVDYVSASIEDRLNDFRSAIKDYDLIISVAGGTGAEDLALKIDKKDFQMIRERKPIFMGFSDFTFLLNEIYFSSRAPVVHFSSLTLGKGNFNKIFSLILGKEIYYRGSFWLTPSPARKFSGTPIGGNFSTFANFLNRINPPKFNWKKHILFIEDVGVDNEDLHRSFAALSRHNVFEKIKCIVIGSLCEHVNNSTYQGRQRGLLKSVKNYLTDIIKKRRDERNPLPILVVSNFGHNIVRDLMAVPIGGHISISKGKKIIFSMKKPKKN</sequence>
<dbReference type="Pfam" id="PF02016">
    <property type="entry name" value="Peptidase_S66"/>
    <property type="match status" value="1"/>
</dbReference>
<keyword evidence="2" id="KW-0121">Carboxypeptidase</keyword>
<dbReference type="InterPro" id="IPR027478">
    <property type="entry name" value="LdcA_N"/>
</dbReference>
<keyword evidence="5" id="KW-0720">Serine protease</keyword>
<dbReference type="Pfam" id="PF17676">
    <property type="entry name" value="Peptidase_S66C"/>
    <property type="match status" value="1"/>
</dbReference>
<dbReference type="AlphaFoldDB" id="A0A1F5C7X8"/>
<dbReference type="SUPFAM" id="SSF141986">
    <property type="entry name" value="LD-carboxypeptidase A C-terminal domain-like"/>
    <property type="match status" value="1"/>
</dbReference>
<dbReference type="Proteomes" id="UP000177947">
    <property type="component" value="Unassembled WGS sequence"/>
</dbReference>
<evidence type="ECO:0000313" key="9">
    <source>
        <dbReference type="Proteomes" id="UP000177947"/>
    </source>
</evidence>
<organism evidence="8 9">
    <name type="scientific">Candidatus Azambacteria bacterium RIFCSPLOWO2_01_FULL_37_9</name>
    <dbReference type="NCBI Taxonomy" id="1797297"/>
    <lineage>
        <taxon>Bacteria</taxon>
        <taxon>Candidatus Azamiibacteriota</taxon>
    </lineage>
</organism>
<evidence type="ECO:0000256" key="4">
    <source>
        <dbReference type="ARBA" id="ARBA00022801"/>
    </source>
</evidence>
<dbReference type="Gene3D" id="3.40.50.10740">
    <property type="entry name" value="Class I glutamine amidotransferase-like"/>
    <property type="match status" value="1"/>
</dbReference>
<dbReference type="GO" id="GO:0004180">
    <property type="term" value="F:carboxypeptidase activity"/>
    <property type="evidence" value="ECO:0007669"/>
    <property type="project" value="UniProtKB-KW"/>
</dbReference>
<accession>A0A1F5C7X8</accession>
<evidence type="ECO:0000313" key="8">
    <source>
        <dbReference type="EMBL" id="OGD38969.1"/>
    </source>
</evidence>
<protein>
    <recommendedName>
        <fullName evidence="10">LD-carboxypeptidase</fullName>
    </recommendedName>
</protein>